<reference evidence="2" key="1">
    <citation type="journal article" date="2020" name="Nature">
        <title>Giant virus diversity and host interactions through global metagenomics.</title>
        <authorList>
            <person name="Schulz F."/>
            <person name="Roux S."/>
            <person name="Paez-Espino D."/>
            <person name="Jungbluth S."/>
            <person name="Walsh D.A."/>
            <person name="Denef V.J."/>
            <person name="McMahon K.D."/>
            <person name="Konstantinidis K.T."/>
            <person name="Eloe-Fadrosh E.A."/>
            <person name="Kyrpides N.C."/>
            <person name="Woyke T."/>
        </authorList>
    </citation>
    <scope>NUCLEOTIDE SEQUENCE</scope>
    <source>
        <strain evidence="2">GVMAG-M-3300020192-26</strain>
    </source>
</reference>
<dbReference type="InterPro" id="IPR014818">
    <property type="entry name" value="Phage/plasmid_primase_P4_C"/>
</dbReference>
<proteinExistence type="predicted"/>
<sequence length="339" mass="39984">MDGQYDINMVNDVTNTKIVTFLCSKYKDTYRCSNRGIFWVFDGIRWQRFYKNAPKSNDSVRRSGSLKRLLFQTDKFAEILILDLTKYYDDLIERYKHNPIIVSGKQINIQLVLRDIISKFHTSAFRKEITEDLRQMIYKIDPEFKNKLDSKKYLIGFDNGVYDLEKKVFRNGQMDDYVSLSTGYDFIEQIFDDGLMQFLESIECNEDLLHYIASCLISRNQICMFGSNNKLLFIELIKSTFGEYFMMFLDKPEDVSLLKKKRFAYCMSNKISPFMQRLMCGEPIEYKKGKTFKADTSIAILCDDKLIDCAVEFIGDAKINVKEVDDWKQKFMLLLLRYV</sequence>
<name>A0A6C0C8U2_9ZZZZ</name>
<accession>A0A6C0C8U2</accession>
<dbReference type="EMBL" id="MN739352">
    <property type="protein sequence ID" value="QHT00069.1"/>
    <property type="molecule type" value="Genomic_DNA"/>
</dbReference>
<evidence type="ECO:0000259" key="1">
    <source>
        <dbReference type="Pfam" id="PF08706"/>
    </source>
</evidence>
<dbReference type="AlphaFoldDB" id="A0A6C0C8U2"/>
<feature type="domain" description="Bacteriophage/plasmid primase P4 C-terminal" evidence="1">
    <location>
        <begin position="21"/>
        <end position="188"/>
    </location>
</feature>
<organism evidence="2">
    <name type="scientific">viral metagenome</name>
    <dbReference type="NCBI Taxonomy" id="1070528"/>
    <lineage>
        <taxon>unclassified sequences</taxon>
        <taxon>metagenomes</taxon>
        <taxon>organismal metagenomes</taxon>
    </lineage>
</organism>
<protein>
    <recommendedName>
        <fullName evidence="1">Bacteriophage/plasmid primase P4 C-terminal domain-containing protein</fullName>
    </recommendedName>
</protein>
<dbReference type="Pfam" id="PF08706">
    <property type="entry name" value="D5_N"/>
    <property type="match status" value="1"/>
</dbReference>
<evidence type="ECO:0000313" key="2">
    <source>
        <dbReference type="EMBL" id="QHT00069.1"/>
    </source>
</evidence>